<dbReference type="RefSeq" id="XP_007714937.1">
    <property type="nucleotide sequence ID" value="XM_007716747.1"/>
</dbReference>
<dbReference type="AlphaFoldDB" id="W6XZP6"/>
<dbReference type="PANTHER" id="PTHR35848:SF6">
    <property type="entry name" value="CUPIN TYPE-2 DOMAIN-CONTAINING PROTEIN"/>
    <property type="match status" value="1"/>
</dbReference>
<evidence type="ECO:0000313" key="3">
    <source>
        <dbReference type="EMBL" id="EUC30780.1"/>
    </source>
</evidence>
<dbReference type="Proteomes" id="UP000053841">
    <property type="component" value="Unassembled WGS sequence"/>
</dbReference>
<gene>
    <name evidence="3" type="ORF">COCCADRAFT_103016</name>
</gene>
<dbReference type="KEGG" id="bze:COCCADRAFT_103016"/>
<dbReference type="InterPro" id="IPR014710">
    <property type="entry name" value="RmlC-like_jellyroll"/>
</dbReference>
<dbReference type="EMBL" id="KI964688">
    <property type="protein sequence ID" value="EUC30780.1"/>
    <property type="molecule type" value="Genomic_DNA"/>
</dbReference>
<sequence length="158" mass="17011">MGEVKPNKPIVLNADDIISTASERFPDPSAGGDVTWRTLISTPKTRTNTFTVGIATCAPGVSAGCQGQLKPHRHKQAEIYHVTSGKGIVTIDGNEYEVGKGSVVWIPGDAEHGVRNTGGEDLIWLYAFATDGFDDVVYRFNEGERGHGKEVANTRAKL</sequence>
<dbReference type="Pfam" id="PF07883">
    <property type="entry name" value="Cupin_2"/>
    <property type="match status" value="1"/>
</dbReference>
<keyword evidence="4" id="KW-1185">Reference proteome</keyword>
<feature type="domain" description="Cupin type-2" evidence="2">
    <location>
        <begin position="68"/>
        <end position="126"/>
    </location>
</feature>
<keyword evidence="1" id="KW-0479">Metal-binding</keyword>
<dbReference type="eggNOG" id="ENOG502SPAJ">
    <property type="taxonomic scope" value="Eukaryota"/>
</dbReference>
<proteinExistence type="predicted"/>
<dbReference type="InterPro" id="IPR011051">
    <property type="entry name" value="RmlC_Cupin_sf"/>
</dbReference>
<dbReference type="Gene3D" id="2.60.120.10">
    <property type="entry name" value="Jelly Rolls"/>
    <property type="match status" value="1"/>
</dbReference>
<name>W6XZP6_COCC2</name>
<dbReference type="OrthoDB" id="445803at2759"/>
<dbReference type="PANTHER" id="PTHR35848">
    <property type="entry name" value="OXALATE-BINDING PROTEIN"/>
    <property type="match status" value="1"/>
</dbReference>
<evidence type="ECO:0000259" key="2">
    <source>
        <dbReference type="Pfam" id="PF07883"/>
    </source>
</evidence>
<dbReference type="HOGENOM" id="CLU_122927_0_0_1"/>
<protein>
    <recommendedName>
        <fullName evidence="2">Cupin type-2 domain-containing protein</fullName>
    </recommendedName>
</protein>
<evidence type="ECO:0000313" key="4">
    <source>
        <dbReference type="Proteomes" id="UP000053841"/>
    </source>
</evidence>
<dbReference type="GO" id="GO:0046872">
    <property type="term" value="F:metal ion binding"/>
    <property type="evidence" value="ECO:0007669"/>
    <property type="project" value="UniProtKB-KW"/>
</dbReference>
<organism evidence="3 4">
    <name type="scientific">Cochliobolus carbonum (strain 26-R-13)</name>
    <name type="common">Maize leaf spot fungus</name>
    <name type="synonym">Bipolaris zeicola</name>
    <dbReference type="NCBI Taxonomy" id="930089"/>
    <lineage>
        <taxon>Eukaryota</taxon>
        <taxon>Fungi</taxon>
        <taxon>Dikarya</taxon>
        <taxon>Ascomycota</taxon>
        <taxon>Pezizomycotina</taxon>
        <taxon>Dothideomycetes</taxon>
        <taxon>Pleosporomycetidae</taxon>
        <taxon>Pleosporales</taxon>
        <taxon>Pleosporineae</taxon>
        <taxon>Pleosporaceae</taxon>
        <taxon>Bipolaris</taxon>
    </lineage>
</organism>
<dbReference type="InterPro" id="IPR051610">
    <property type="entry name" value="GPI/OXD"/>
</dbReference>
<dbReference type="GeneID" id="19142683"/>
<reference evidence="3 4" key="1">
    <citation type="journal article" date="2013" name="PLoS Genet.">
        <title>Comparative genome structure, secondary metabolite, and effector coding capacity across Cochliobolus pathogens.</title>
        <authorList>
            <person name="Condon B.J."/>
            <person name="Leng Y."/>
            <person name="Wu D."/>
            <person name="Bushley K.E."/>
            <person name="Ohm R.A."/>
            <person name="Otillar R."/>
            <person name="Martin J."/>
            <person name="Schackwitz W."/>
            <person name="Grimwood J."/>
            <person name="MohdZainudin N."/>
            <person name="Xue C."/>
            <person name="Wang R."/>
            <person name="Manning V.A."/>
            <person name="Dhillon B."/>
            <person name="Tu Z.J."/>
            <person name="Steffenson B.J."/>
            <person name="Salamov A."/>
            <person name="Sun H."/>
            <person name="Lowry S."/>
            <person name="LaButti K."/>
            <person name="Han J."/>
            <person name="Copeland A."/>
            <person name="Lindquist E."/>
            <person name="Barry K."/>
            <person name="Schmutz J."/>
            <person name="Baker S.E."/>
            <person name="Ciuffetti L.M."/>
            <person name="Grigoriev I.V."/>
            <person name="Zhong S."/>
            <person name="Turgeon B.G."/>
        </authorList>
    </citation>
    <scope>NUCLEOTIDE SEQUENCE [LARGE SCALE GENOMIC DNA]</scope>
    <source>
        <strain evidence="3 4">26-R-13</strain>
    </source>
</reference>
<accession>W6XZP6</accession>
<dbReference type="SUPFAM" id="SSF51182">
    <property type="entry name" value="RmlC-like cupins"/>
    <property type="match status" value="1"/>
</dbReference>
<evidence type="ECO:0000256" key="1">
    <source>
        <dbReference type="ARBA" id="ARBA00022723"/>
    </source>
</evidence>
<dbReference type="InterPro" id="IPR013096">
    <property type="entry name" value="Cupin_2"/>
</dbReference>